<name>A0A016VC10_9BILA</name>
<comment type="caution">
    <text evidence="1">The sequence shown here is derived from an EMBL/GenBank/DDBJ whole genome shotgun (WGS) entry which is preliminary data.</text>
</comment>
<accession>A0A016VC10</accession>
<dbReference type="AlphaFoldDB" id="A0A016VC10"/>
<sequence>MDFSENLYTEVIRGVFEGADHKYGKHLPPESRFEGEPSRKVRSYTTPYSTLKNLSMRYSSEIVRDESSSAKTDKINKIDIIMQNDHDIRDQHLQLPLYASFQRNP</sequence>
<evidence type="ECO:0000313" key="2">
    <source>
        <dbReference type="Proteomes" id="UP000024635"/>
    </source>
</evidence>
<proteinExistence type="predicted"/>
<dbReference type="Proteomes" id="UP000024635">
    <property type="component" value="Unassembled WGS sequence"/>
</dbReference>
<gene>
    <name evidence="1" type="primary">Acey_s0012.g1760</name>
    <name evidence="1" type="ORF">Y032_0012g1760</name>
</gene>
<protein>
    <submittedName>
        <fullName evidence="1">Uncharacterized protein</fullName>
    </submittedName>
</protein>
<dbReference type="EMBL" id="JARK01001348">
    <property type="protein sequence ID" value="EYC25199.1"/>
    <property type="molecule type" value="Genomic_DNA"/>
</dbReference>
<organism evidence="1 2">
    <name type="scientific">Ancylostoma ceylanicum</name>
    <dbReference type="NCBI Taxonomy" id="53326"/>
    <lineage>
        <taxon>Eukaryota</taxon>
        <taxon>Metazoa</taxon>
        <taxon>Ecdysozoa</taxon>
        <taxon>Nematoda</taxon>
        <taxon>Chromadorea</taxon>
        <taxon>Rhabditida</taxon>
        <taxon>Rhabditina</taxon>
        <taxon>Rhabditomorpha</taxon>
        <taxon>Strongyloidea</taxon>
        <taxon>Ancylostomatidae</taxon>
        <taxon>Ancylostomatinae</taxon>
        <taxon>Ancylostoma</taxon>
    </lineage>
</organism>
<reference evidence="2" key="1">
    <citation type="journal article" date="2015" name="Nat. Genet.">
        <title>The genome and transcriptome of the zoonotic hookworm Ancylostoma ceylanicum identify infection-specific gene families.</title>
        <authorList>
            <person name="Schwarz E.M."/>
            <person name="Hu Y."/>
            <person name="Antoshechkin I."/>
            <person name="Miller M.M."/>
            <person name="Sternberg P.W."/>
            <person name="Aroian R.V."/>
        </authorList>
    </citation>
    <scope>NUCLEOTIDE SEQUENCE</scope>
    <source>
        <strain evidence="2">HY135</strain>
    </source>
</reference>
<keyword evidence="2" id="KW-1185">Reference proteome</keyword>
<evidence type="ECO:0000313" key="1">
    <source>
        <dbReference type="EMBL" id="EYC25199.1"/>
    </source>
</evidence>